<dbReference type="RefSeq" id="WP_015732798.1">
    <property type="nucleotide sequence ID" value="NC_013407.1"/>
</dbReference>
<dbReference type="STRING" id="579137.Metvu_0720"/>
<evidence type="ECO:0000313" key="3">
    <source>
        <dbReference type="Proteomes" id="UP000002063"/>
    </source>
</evidence>
<dbReference type="EMBL" id="CP001787">
    <property type="protein sequence ID" value="ACX72578.1"/>
    <property type="molecule type" value="Genomic_DNA"/>
</dbReference>
<dbReference type="Proteomes" id="UP000002063">
    <property type="component" value="Chromosome"/>
</dbReference>
<dbReference type="GO" id="GO:0016853">
    <property type="term" value="F:isomerase activity"/>
    <property type="evidence" value="ECO:0007669"/>
    <property type="project" value="UniProtKB-KW"/>
</dbReference>
<dbReference type="InterPro" id="IPR013022">
    <property type="entry name" value="Xyl_isomerase-like_TIM-brl"/>
</dbReference>
<feature type="domain" description="Xylose isomerase-like TIM barrel" evidence="1">
    <location>
        <begin position="57"/>
        <end position="197"/>
    </location>
</feature>
<sequence length="230" mass="26886">MIAICMRYKDKSTFQDKFKNKLVDWGLHFYPKIVKEKNIIGYHAPILNLDKKDSVFILKNIIQTIDGCGYLTVHLHNGKNKTVNRDDLIENLSIVNDFADKKGIKLCIENLRKGFSSNPDNLIDIADEVDCHITYDVGHIPYNKRLEFLEICSDRIYNAHIYEIEINGKHLPPKDLKNLRPILDELLNIKCKLFLIELMEIESILKTEKMLIDYFNSVDNHNFSNKDYKI</sequence>
<dbReference type="GeneID" id="8513057"/>
<keyword evidence="3" id="KW-1185">Reference proteome</keyword>
<dbReference type="AlphaFoldDB" id="C9RG76"/>
<dbReference type="KEGG" id="mvu:Metvu_0720"/>
<reference evidence="2" key="1">
    <citation type="submission" date="2009-10" db="EMBL/GenBank/DDBJ databases">
        <title>Complete sequence of chromosome of Methanocaldococcus vulcanius M7.</title>
        <authorList>
            <consortium name="US DOE Joint Genome Institute"/>
            <person name="Lucas S."/>
            <person name="Copeland A."/>
            <person name="Lapidus A."/>
            <person name="Glavina del Rio T."/>
            <person name="Dalin E."/>
            <person name="Tice H."/>
            <person name="Bruce D."/>
            <person name="Goodwin L."/>
            <person name="Pitluck S."/>
            <person name="Lcollab F.I."/>
            <person name="Brettin T."/>
            <person name="Detter J.C."/>
            <person name="Han C."/>
            <person name="Tapia R."/>
            <person name="Kuske C.R."/>
            <person name="Schmutz J."/>
            <person name="Larimer F."/>
            <person name="Land M."/>
            <person name="Hauser L."/>
            <person name="Kyrpides N."/>
            <person name="Ovchinikova G."/>
            <person name="Sieprawska-Lupa M."/>
            <person name="Whitman W.B."/>
            <person name="Woyke T."/>
        </authorList>
    </citation>
    <scope>NUCLEOTIDE SEQUENCE [LARGE SCALE GENOMIC DNA]</scope>
    <source>
        <strain evidence="2">M7</strain>
    </source>
</reference>
<evidence type="ECO:0000259" key="1">
    <source>
        <dbReference type="Pfam" id="PF01261"/>
    </source>
</evidence>
<proteinExistence type="predicted"/>
<name>C9RG76_METVM</name>
<keyword evidence="2" id="KW-0413">Isomerase</keyword>
<organism evidence="2 3">
    <name type="scientific">Methanocaldococcus vulcanius (strain ATCC 700851 / DSM 12094 / M7)</name>
    <name type="common">Methanococcus vulcanius</name>
    <dbReference type="NCBI Taxonomy" id="579137"/>
    <lineage>
        <taxon>Archaea</taxon>
        <taxon>Methanobacteriati</taxon>
        <taxon>Methanobacteriota</taxon>
        <taxon>Methanomada group</taxon>
        <taxon>Methanococci</taxon>
        <taxon>Methanococcales</taxon>
        <taxon>Methanocaldococcaceae</taxon>
        <taxon>Methanocaldococcus</taxon>
    </lineage>
</organism>
<dbReference type="SUPFAM" id="SSF51658">
    <property type="entry name" value="Xylose isomerase-like"/>
    <property type="match status" value="1"/>
</dbReference>
<dbReference type="HOGENOM" id="CLU_1264580_0_0_2"/>
<protein>
    <submittedName>
        <fullName evidence="2">Xylose isomerase domain protein TIM barrel</fullName>
    </submittedName>
</protein>
<gene>
    <name evidence="2" type="ordered locus">Metvu_0720</name>
</gene>
<accession>C9RG76</accession>
<evidence type="ECO:0000313" key="2">
    <source>
        <dbReference type="EMBL" id="ACX72578.1"/>
    </source>
</evidence>
<dbReference type="Pfam" id="PF01261">
    <property type="entry name" value="AP_endonuc_2"/>
    <property type="match status" value="1"/>
</dbReference>
<dbReference type="InterPro" id="IPR036237">
    <property type="entry name" value="Xyl_isomerase-like_sf"/>
</dbReference>
<dbReference type="Gene3D" id="3.20.20.150">
    <property type="entry name" value="Divalent-metal-dependent TIM barrel enzymes"/>
    <property type="match status" value="1"/>
</dbReference>
<dbReference type="OrthoDB" id="59344at2157"/>
<dbReference type="eggNOG" id="arCOG01899">
    <property type="taxonomic scope" value="Archaea"/>
</dbReference>